<comment type="caution">
    <text evidence="3">The sequence shown here is derived from an EMBL/GenBank/DDBJ whole genome shotgun (WGS) entry which is preliminary data.</text>
</comment>
<reference evidence="3" key="2">
    <citation type="journal article" date="2023" name="PLoS ONE">
        <title>Philodulcilactobacillus myokoensis gen. nov., sp. nov., a fructophilic, acidophilic, and agar-phobic lactic acid bacterium isolated from fermented vegetable extracts.</title>
        <authorList>
            <person name="Kouya T."/>
            <person name="Ishiyama Y."/>
            <person name="Ohashi S."/>
            <person name="Kumakubo R."/>
            <person name="Yamazaki T."/>
            <person name="Otaki T."/>
        </authorList>
    </citation>
    <scope>NUCLEOTIDE SEQUENCE</scope>
    <source>
        <strain evidence="3">WR16-4</strain>
    </source>
</reference>
<dbReference type="EMBL" id="BRPL01000003">
    <property type="protein sequence ID" value="GLB47396.1"/>
    <property type="molecule type" value="Genomic_DNA"/>
</dbReference>
<protein>
    <submittedName>
        <fullName evidence="3">Uncharacterized protein</fullName>
    </submittedName>
</protein>
<reference evidence="3" key="1">
    <citation type="submission" date="2022-07" db="EMBL/GenBank/DDBJ databases">
        <authorList>
            <person name="Kouya T."/>
            <person name="Ishiyama Y."/>
        </authorList>
    </citation>
    <scope>NUCLEOTIDE SEQUENCE</scope>
    <source>
        <strain evidence="3">WR16-4</strain>
    </source>
</reference>
<dbReference type="AlphaFoldDB" id="A0A9W6B236"/>
<name>A0A9W6B236_9LACO</name>
<keyword evidence="2" id="KW-0231">Viral genome packaging</keyword>
<accession>A0A9W6B236</accession>
<evidence type="ECO:0000256" key="2">
    <source>
        <dbReference type="ARBA" id="ARBA00023219"/>
    </source>
</evidence>
<organism evidence="3 4">
    <name type="scientific">Philodulcilactobacillus myokoensis</name>
    <dbReference type="NCBI Taxonomy" id="2929573"/>
    <lineage>
        <taxon>Bacteria</taxon>
        <taxon>Bacillati</taxon>
        <taxon>Bacillota</taxon>
        <taxon>Bacilli</taxon>
        <taxon>Lactobacillales</taxon>
        <taxon>Lactobacillaceae</taxon>
        <taxon>Philodulcilactobacillus</taxon>
    </lineage>
</organism>
<evidence type="ECO:0000256" key="1">
    <source>
        <dbReference type="ARBA" id="ARBA00022612"/>
    </source>
</evidence>
<dbReference type="InterPro" id="IPR038713">
    <property type="entry name" value="Terminase_Gp1_N_sf"/>
</dbReference>
<keyword evidence="4" id="KW-1185">Reference proteome</keyword>
<sequence length="240" mass="28319">MVTKSLLKSEFDKNMSYAKIAFKFKISKGTISKYRQKYGWHRNDERTVFHESKLSIKKRTDDKHKRFCRIYLNCYNATKAYQKVYHCSIKSARANGSRLLNNDKIQSCLHKLFKYQEKPLLIDANDVLNKYIELMHADISDYVKITTTAVPVMKNGHHLLDVHGKPVIHYENHFKITDFDKADWSLVKYIHIGKHSFTIRMYDKTEIARRLLQFLPKQTYNKPKIDPMVTALKSAINKRS</sequence>
<dbReference type="GO" id="GO:0051276">
    <property type="term" value="P:chromosome organization"/>
    <property type="evidence" value="ECO:0007669"/>
    <property type="project" value="InterPro"/>
</dbReference>
<dbReference type="RefSeq" id="WP_286136933.1">
    <property type="nucleotide sequence ID" value="NZ_BRPL01000003.1"/>
</dbReference>
<keyword evidence="1" id="KW-1188">Viral release from host cell</keyword>
<dbReference type="InterPro" id="IPR005335">
    <property type="entry name" value="Terminase_ssu"/>
</dbReference>
<dbReference type="Proteomes" id="UP001144204">
    <property type="component" value="Unassembled WGS sequence"/>
</dbReference>
<evidence type="ECO:0000313" key="4">
    <source>
        <dbReference type="Proteomes" id="UP001144204"/>
    </source>
</evidence>
<dbReference type="Pfam" id="PF03592">
    <property type="entry name" value="Terminase_2"/>
    <property type="match status" value="1"/>
</dbReference>
<dbReference type="PANTHER" id="PTHR41328:SF3">
    <property type="entry name" value="PBSX PHAGE TERMINASE SMALL SUBUNIT"/>
    <property type="match status" value="1"/>
</dbReference>
<evidence type="ECO:0000313" key="3">
    <source>
        <dbReference type="EMBL" id="GLB47396.1"/>
    </source>
</evidence>
<dbReference type="Gene3D" id="1.10.10.1400">
    <property type="entry name" value="Terminase, small subunit, N-terminal DNA-binding domain, HTH motif"/>
    <property type="match status" value="1"/>
</dbReference>
<proteinExistence type="predicted"/>
<dbReference type="PANTHER" id="PTHR41328">
    <property type="entry name" value="TERMINASE SMALL SUBUNIT-RELATED"/>
    <property type="match status" value="1"/>
</dbReference>
<gene>
    <name evidence="3" type="ORF">WR164_13750</name>
</gene>
<dbReference type="InterPro" id="IPR052404">
    <property type="entry name" value="SPP1-like_terminase"/>
</dbReference>